<evidence type="ECO:0000256" key="1">
    <source>
        <dbReference type="SAM" id="MobiDB-lite"/>
    </source>
</evidence>
<dbReference type="OrthoDB" id="6497308at2759"/>
<organism evidence="2 3">
    <name type="scientific">Nephila pilipes</name>
    <name type="common">Giant wood spider</name>
    <name type="synonym">Nephila maculata</name>
    <dbReference type="NCBI Taxonomy" id="299642"/>
    <lineage>
        <taxon>Eukaryota</taxon>
        <taxon>Metazoa</taxon>
        <taxon>Ecdysozoa</taxon>
        <taxon>Arthropoda</taxon>
        <taxon>Chelicerata</taxon>
        <taxon>Arachnida</taxon>
        <taxon>Araneae</taxon>
        <taxon>Araneomorphae</taxon>
        <taxon>Entelegynae</taxon>
        <taxon>Araneoidea</taxon>
        <taxon>Nephilidae</taxon>
        <taxon>Nephila</taxon>
    </lineage>
</organism>
<feature type="compositionally biased region" description="Polar residues" evidence="1">
    <location>
        <begin position="70"/>
        <end position="79"/>
    </location>
</feature>
<comment type="caution">
    <text evidence="2">The sequence shown here is derived from an EMBL/GenBank/DDBJ whole genome shotgun (WGS) entry which is preliminary data.</text>
</comment>
<feature type="compositionally biased region" description="Low complexity" evidence="1">
    <location>
        <begin position="603"/>
        <end position="617"/>
    </location>
</feature>
<dbReference type="EMBL" id="BMAW01064180">
    <property type="protein sequence ID" value="GFT43778.1"/>
    <property type="molecule type" value="Genomic_DNA"/>
</dbReference>
<feature type="region of interest" description="Disordered" evidence="1">
    <location>
        <begin position="598"/>
        <end position="632"/>
    </location>
</feature>
<reference evidence="2" key="1">
    <citation type="submission" date="2020-08" db="EMBL/GenBank/DDBJ databases">
        <title>Multicomponent nature underlies the extraordinary mechanical properties of spider dragline silk.</title>
        <authorList>
            <person name="Kono N."/>
            <person name="Nakamura H."/>
            <person name="Mori M."/>
            <person name="Yoshida Y."/>
            <person name="Ohtoshi R."/>
            <person name="Malay A.D."/>
            <person name="Moran D.A.P."/>
            <person name="Tomita M."/>
            <person name="Numata K."/>
            <person name="Arakawa K."/>
        </authorList>
    </citation>
    <scope>NUCLEOTIDE SEQUENCE</scope>
</reference>
<dbReference type="AlphaFoldDB" id="A0A8X6P2N7"/>
<proteinExistence type="predicted"/>
<evidence type="ECO:0000313" key="3">
    <source>
        <dbReference type="Proteomes" id="UP000887013"/>
    </source>
</evidence>
<accession>A0A8X6P2N7</accession>
<name>A0A8X6P2N7_NEPPI</name>
<evidence type="ECO:0000313" key="2">
    <source>
        <dbReference type="EMBL" id="GFT43778.1"/>
    </source>
</evidence>
<keyword evidence="3" id="KW-1185">Reference proteome</keyword>
<dbReference type="Proteomes" id="UP000887013">
    <property type="component" value="Unassembled WGS sequence"/>
</dbReference>
<sequence length="819" mass="91827">MALTTPAVDLSTQEKSGIKIKEEKKDDDESVQEKSPKEINKFIVGDPQLSGLQSRNITITVAVSQANKVASPSKPTAQATYKKPPEKETPTKPDPPPIDYTSICGAFGWTTIGPVHLPVILRGEEKFVAVRMFESKIVFGYFPDIFPTAIFSCTNINSYYITINEAKLLNEINSVHCDYQFGYNDFSTKDYVVRLKDAVKLYEFLEFCKAKLYGHSSSSSISDKCGFFLNYKIPFVKKGDKKYVSLNTVYSDGATPPVSNSETITNWDLAYFRFLSFFGTIDLKKVEINMPLCNVEDLEIALGGVHFEEVPSWPDIQFPSKEDWESFLHPRTLQWIPESVKQSLNDSVDDPKKFRKKLDIQDKESMLNSFLGLNKFLDMNNSIPRVAHMRNPETPNGLDLLQSNEKGDIFPVSLENFLATSTSSCNYPYPVSYNHYNSHIQTPSVLEYERYRKSDGSLSSLPTRKCRSFGPPPPLVRLASPRVTSVPADQDVVPKTASSIYPYLPTPTTAPVPPWLARILEPDWLREEESRTIIQPTEGPENLSRRLSESDAWSPTTLSSNMTLNGAGSSNIVRSNSNPLGNIRDNYDLNHGSLCRDERLLHPHGGSPRLLSGSGPPTHYPTPPQSSPLQPLSLLDCTTVPGFTDMYAPRLTPNGLVDMCSPPPSPEMRTALSSSPRSSHLSTYGYQSHITRLVQVDSRYVLAINMEPMKYNTHLAVPVSDVVNKFLRGTSVQSCQIMLETVFRLHLFECTSAQQEAFAKHNFSILPGSKLVLLTDLKNYLYQLKFLLLEREKQSEKQCDIGASELPTSKRWCGNAREC</sequence>
<feature type="compositionally biased region" description="Polar residues" evidence="1">
    <location>
        <begin position="551"/>
        <end position="580"/>
    </location>
</feature>
<feature type="region of interest" description="Disordered" evidence="1">
    <location>
        <begin position="531"/>
        <end position="580"/>
    </location>
</feature>
<protein>
    <submittedName>
        <fullName evidence="2">Uncharacterized protein</fullName>
    </submittedName>
</protein>
<feature type="region of interest" description="Disordered" evidence="1">
    <location>
        <begin position="70"/>
        <end position="96"/>
    </location>
</feature>
<feature type="region of interest" description="Disordered" evidence="1">
    <location>
        <begin position="1"/>
        <end position="39"/>
    </location>
</feature>
<gene>
    <name evidence="2" type="primary">AVEN_182957_1</name>
    <name evidence="2" type="ORF">NPIL_642401</name>
</gene>